<accession>A0A5E4S684</accession>
<evidence type="ECO:0000313" key="2">
    <source>
        <dbReference type="EMBL" id="VVD70633.1"/>
    </source>
</evidence>
<feature type="compositionally biased region" description="Gly residues" evidence="1">
    <location>
        <begin position="43"/>
        <end position="52"/>
    </location>
</feature>
<protein>
    <submittedName>
        <fullName evidence="2">Uncharacterized protein</fullName>
    </submittedName>
</protein>
<sequence length="69" mass="6900">MANKTLGTRQKMMFRGASGKSGSPGGPGVPGRTRAPAPRRGTPSGGAVGGGAVDRYTGVKQRRAKTSGT</sequence>
<reference evidence="2 3" key="1">
    <citation type="submission" date="2019-08" db="EMBL/GenBank/DDBJ databases">
        <authorList>
            <person name="Peeters C."/>
        </authorList>
    </citation>
    <scope>NUCLEOTIDE SEQUENCE [LARGE SCALE GENOMIC DNA]</scope>
    <source>
        <strain evidence="2 3">LMG 31109</strain>
    </source>
</reference>
<proteinExistence type="predicted"/>
<feature type="compositionally biased region" description="Basic residues" evidence="1">
    <location>
        <begin position="60"/>
        <end position="69"/>
    </location>
</feature>
<evidence type="ECO:0000313" key="3">
    <source>
        <dbReference type="Proteomes" id="UP000367825"/>
    </source>
</evidence>
<name>A0A5E4S684_9BURK</name>
<dbReference type="RefSeq" id="WP_174966222.1">
    <property type="nucleotide sequence ID" value="NZ_CABPSC010000001.1"/>
</dbReference>
<evidence type="ECO:0000256" key="1">
    <source>
        <dbReference type="SAM" id="MobiDB-lite"/>
    </source>
</evidence>
<dbReference type="Proteomes" id="UP000367825">
    <property type="component" value="Unassembled WGS sequence"/>
</dbReference>
<dbReference type="AlphaFoldDB" id="A0A5E4S684"/>
<feature type="region of interest" description="Disordered" evidence="1">
    <location>
        <begin position="1"/>
        <end position="69"/>
    </location>
</feature>
<gene>
    <name evidence="2" type="ORF">PNO31109_00582</name>
</gene>
<organism evidence="2 3">
    <name type="scientific">Pandoraea nosoerga</name>
    <dbReference type="NCBI Taxonomy" id="2508296"/>
    <lineage>
        <taxon>Bacteria</taxon>
        <taxon>Pseudomonadati</taxon>
        <taxon>Pseudomonadota</taxon>
        <taxon>Betaproteobacteria</taxon>
        <taxon>Burkholderiales</taxon>
        <taxon>Burkholderiaceae</taxon>
        <taxon>Pandoraea</taxon>
    </lineage>
</organism>
<keyword evidence="3" id="KW-1185">Reference proteome</keyword>
<dbReference type="EMBL" id="CABPSC010000001">
    <property type="protein sequence ID" value="VVD70633.1"/>
    <property type="molecule type" value="Genomic_DNA"/>
</dbReference>
<feature type="compositionally biased region" description="Low complexity" evidence="1">
    <location>
        <begin position="30"/>
        <end position="42"/>
    </location>
</feature>